<dbReference type="OrthoDB" id="6860332at2"/>
<dbReference type="PANTHER" id="PTHR30328">
    <property type="entry name" value="TRANSCRIPTIONAL REPRESSOR"/>
    <property type="match status" value="1"/>
</dbReference>
<evidence type="ECO:0000313" key="4">
    <source>
        <dbReference type="EMBL" id="TCS36388.1"/>
    </source>
</evidence>
<evidence type="ECO:0000256" key="1">
    <source>
        <dbReference type="ARBA" id="ARBA00023125"/>
    </source>
</evidence>
<organism evidence="4 5">
    <name type="scientific">Reinekea marinisedimentorum</name>
    <dbReference type="NCBI Taxonomy" id="230495"/>
    <lineage>
        <taxon>Bacteria</taxon>
        <taxon>Pseudomonadati</taxon>
        <taxon>Pseudomonadota</taxon>
        <taxon>Gammaproteobacteria</taxon>
        <taxon>Oceanospirillales</taxon>
        <taxon>Saccharospirillaceae</taxon>
        <taxon>Reinekea</taxon>
    </lineage>
</organism>
<dbReference type="SUPFAM" id="SSF48498">
    <property type="entry name" value="Tetracyclin repressor-like, C-terminal domain"/>
    <property type="match status" value="1"/>
</dbReference>
<dbReference type="Gene3D" id="1.10.10.60">
    <property type="entry name" value="Homeodomain-like"/>
    <property type="match status" value="1"/>
</dbReference>
<dbReference type="InterPro" id="IPR009057">
    <property type="entry name" value="Homeodomain-like_sf"/>
</dbReference>
<evidence type="ECO:0000256" key="2">
    <source>
        <dbReference type="PROSITE-ProRule" id="PRU00335"/>
    </source>
</evidence>
<comment type="caution">
    <text evidence="4">The sequence shown here is derived from an EMBL/GenBank/DDBJ whole genome shotgun (WGS) entry which is preliminary data.</text>
</comment>
<dbReference type="AlphaFoldDB" id="A0A4R3HTQ8"/>
<feature type="DNA-binding region" description="H-T-H motif" evidence="2">
    <location>
        <begin position="43"/>
        <end position="62"/>
    </location>
</feature>
<dbReference type="InterPro" id="IPR001647">
    <property type="entry name" value="HTH_TetR"/>
</dbReference>
<dbReference type="EMBL" id="SLZR01000025">
    <property type="protein sequence ID" value="TCS36388.1"/>
    <property type="molecule type" value="Genomic_DNA"/>
</dbReference>
<dbReference type="PROSITE" id="PS50977">
    <property type="entry name" value="HTH_TETR_2"/>
    <property type="match status" value="1"/>
</dbReference>
<dbReference type="GO" id="GO:0003677">
    <property type="term" value="F:DNA binding"/>
    <property type="evidence" value="ECO:0007669"/>
    <property type="project" value="UniProtKB-UniRule"/>
</dbReference>
<reference evidence="4 5" key="1">
    <citation type="submission" date="2019-03" db="EMBL/GenBank/DDBJ databases">
        <title>Genomic Encyclopedia of Archaeal and Bacterial Type Strains, Phase II (KMG-II): from individual species to whole genera.</title>
        <authorList>
            <person name="Goeker M."/>
        </authorList>
    </citation>
    <scope>NUCLEOTIDE SEQUENCE [LARGE SCALE GENOMIC DNA]</scope>
    <source>
        <strain evidence="4 5">DSM 15388</strain>
    </source>
</reference>
<protein>
    <submittedName>
        <fullName evidence="4">TetR/AcrR family transcriptional regulator</fullName>
    </submittedName>
</protein>
<dbReference type="Gene3D" id="1.10.357.10">
    <property type="entry name" value="Tetracycline Repressor, domain 2"/>
    <property type="match status" value="1"/>
</dbReference>
<feature type="domain" description="HTH tetR-type" evidence="3">
    <location>
        <begin position="20"/>
        <end position="80"/>
    </location>
</feature>
<gene>
    <name evidence="4" type="ORF">BCF53_12510</name>
</gene>
<evidence type="ECO:0000313" key="5">
    <source>
        <dbReference type="Proteomes" id="UP000295793"/>
    </source>
</evidence>
<dbReference type="PANTHER" id="PTHR30328:SF54">
    <property type="entry name" value="HTH-TYPE TRANSCRIPTIONAL REPRESSOR SCO4008"/>
    <property type="match status" value="1"/>
</dbReference>
<dbReference type="GO" id="GO:0045892">
    <property type="term" value="P:negative regulation of DNA-templated transcription"/>
    <property type="evidence" value="ECO:0007669"/>
    <property type="project" value="InterPro"/>
</dbReference>
<dbReference type="RefSeq" id="WP_132703869.1">
    <property type="nucleotide sequence ID" value="NZ_SLZR01000025.1"/>
</dbReference>
<dbReference type="Pfam" id="PF00440">
    <property type="entry name" value="TetR_N"/>
    <property type="match status" value="1"/>
</dbReference>
<evidence type="ECO:0000259" key="3">
    <source>
        <dbReference type="PROSITE" id="PS50977"/>
    </source>
</evidence>
<keyword evidence="1 2" id="KW-0238">DNA-binding</keyword>
<dbReference type="PRINTS" id="PR00455">
    <property type="entry name" value="HTHTETR"/>
</dbReference>
<name>A0A4R3HTQ8_9GAMM</name>
<dbReference type="InterPro" id="IPR013573">
    <property type="entry name" value="Tscrpt_reg_YcdC_C"/>
</dbReference>
<dbReference type="SUPFAM" id="SSF46689">
    <property type="entry name" value="Homeodomain-like"/>
    <property type="match status" value="1"/>
</dbReference>
<keyword evidence="5" id="KW-1185">Reference proteome</keyword>
<dbReference type="InterPro" id="IPR036271">
    <property type="entry name" value="Tet_transcr_reg_TetR-rel_C_sf"/>
</dbReference>
<proteinExistence type="predicted"/>
<dbReference type="Proteomes" id="UP000295793">
    <property type="component" value="Unassembled WGS sequence"/>
</dbReference>
<sequence>MKNEKATKKPVRRKLADIRKDNSDQILLVAEKVFAERGYRGSTIAAIAEEADLPKANILYYFKTKEILYKAVLGRQLGIWMQHMDAMTVDQHPRDALRDYVRNKIKQSKDHPNSSRIFAAEILHGAEFLQEKLRTDLKDQFDRTCEVFRGWIAKRWMDPVSPEHLMFMIWSSTQAYADYSFQSSIMLEKPEMTEEDYEAGVELITRLVLKGCGISLL</sequence>
<dbReference type="Pfam" id="PF08362">
    <property type="entry name" value="TetR_C_3"/>
    <property type="match status" value="1"/>
</dbReference>
<dbReference type="InterPro" id="IPR050109">
    <property type="entry name" value="HTH-type_TetR-like_transc_reg"/>
</dbReference>
<accession>A0A4R3HTQ8</accession>